<name>A0A7J8TGB0_GOSDV</name>
<dbReference type="AlphaFoldDB" id="A0A7J8TGB0"/>
<sequence length="227" mass="26139">MQKEDRADYILESPNFDVPCDNEDKMREVVTSGRDDTSYEIVFRSLKYLELHCLQSLTSFCSGDYTVRMRLTETNFKGHWAGALNATMEQLYKEQIGYRGLKHLKFSEFPELIDIWSGNPQEMLDFTTLEILEVCDSNHLRYIFNLSMAFGLGQLRKMEIKRCVESCPNTTSFSLGSKVLECPSLVEIKVADCLNMITFASTFSRYEDEEATIDDEVNNVAPFFSDK</sequence>
<organism evidence="3 4">
    <name type="scientific">Gossypium davidsonii</name>
    <name type="common">Davidson's cotton</name>
    <name type="synonym">Gossypium klotzschianum subsp. davidsonii</name>
    <dbReference type="NCBI Taxonomy" id="34287"/>
    <lineage>
        <taxon>Eukaryota</taxon>
        <taxon>Viridiplantae</taxon>
        <taxon>Streptophyta</taxon>
        <taxon>Embryophyta</taxon>
        <taxon>Tracheophyta</taxon>
        <taxon>Spermatophyta</taxon>
        <taxon>Magnoliopsida</taxon>
        <taxon>eudicotyledons</taxon>
        <taxon>Gunneridae</taxon>
        <taxon>Pentapetalae</taxon>
        <taxon>rosids</taxon>
        <taxon>malvids</taxon>
        <taxon>Malvales</taxon>
        <taxon>Malvaceae</taxon>
        <taxon>Malvoideae</taxon>
        <taxon>Gossypium</taxon>
    </lineage>
</organism>
<evidence type="ECO:0000313" key="3">
    <source>
        <dbReference type="EMBL" id="MBA0637182.1"/>
    </source>
</evidence>
<protein>
    <recommendedName>
        <fullName evidence="2">Disease resistance protein At4g27190-like leucine-rich repeats domain-containing protein</fullName>
    </recommendedName>
</protein>
<accession>A0A7J8TGB0</accession>
<gene>
    <name evidence="3" type="ORF">Godav_029350</name>
</gene>
<keyword evidence="4" id="KW-1185">Reference proteome</keyword>
<dbReference type="InterPro" id="IPR057135">
    <property type="entry name" value="At4g27190-like_LRR"/>
</dbReference>
<feature type="domain" description="Disease resistance protein At4g27190-like leucine-rich repeats" evidence="2">
    <location>
        <begin position="98"/>
        <end position="163"/>
    </location>
</feature>
<dbReference type="PANTHER" id="PTHR33463">
    <property type="entry name" value="NB-ARC DOMAIN-CONTAINING PROTEIN-RELATED"/>
    <property type="match status" value="1"/>
</dbReference>
<comment type="caution">
    <text evidence="3">The sequence shown here is derived from an EMBL/GenBank/DDBJ whole genome shotgun (WGS) entry which is preliminary data.</text>
</comment>
<proteinExistence type="predicted"/>
<evidence type="ECO:0000313" key="4">
    <source>
        <dbReference type="Proteomes" id="UP000593561"/>
    </source>
</evidence>
<dbReference type="EMBL" id="JABFAC010247990">
    <property type="protein sequence ID" value="MBA0637182.1"/>
    <property type="molecule type" value="Genomic_DNA"/>
</dbReference>
<reference evidence="3 4" key="1">
    <citation type="journal article" date="2019" name="Genome Biol. Evol.">
        <title>Insights into the evolution of the New World diploid cottons (Gossypium, subgenus Houzingenia) based on genome sequencing.</title>
        <authorList>
            <person name="Grover C.E."/>
            <person name="Arick M.A. 2nd"/>
            <person name="Thrash A."/>
            <person name="Conover J.L."/>
            <person name="Sanders W.S."/>
            <person name="Peterson D.G."/>
            <person name="Frelichowski J.E."/>
            <person name="Scheffler J.A."/>
            <person name="Scheffler B.E."/>
            <person name="Wendel J.F."/>
        </authorList>
    </citation>
    <scope>NUCLEOTIDE SEQUENCE [LARGE SCALE GENOMIC DNA]</scope>
    <source>
        <strain evidence="3">27</strain>
        <tissue evidence="3">Leaf</tissue>
    </source>
</reference>
<evidence type="ECO:0000256" key="1">
    <source>
        <dbReference type="ARBA" id="ARBA00022821"/>
    </source>
</evidence>
<dbReference type="Proteomes" id="UP000593561">
    <property type="component" value="Unassembled WGS sequence"/>
</dbReference>
<keyword evidence="1" id="KW-0611">Plant defense</keyword>
<evidence type="ECO:0000259" key="2">
    <source>
        <dbReference type="Pfam" id="PF23247"/>
    </source>
</evidence>
<dbReference type="PANTHER" id="PTHR33463:SF192">
    <property type="entry name" value="DISEASE RESISTANCE PROTEIN RPS2-LIKE"/>
    <property type="match status" value="1"/>
</dbReference>
<dbReference type="Pfam" id="PF23247">
    <property type="entry name" value="LRR_RPS2"/>
    <property type="match status" value="1"/>
</dbReference>
<feature type="non-terminal residue" evidence="3">
    <location>
        <position position="1"/>
    </location>
</feature>
<dbReference type="InterPro" id="IPR050905">
    <property type="entry name" value="Plant_NBS-LRR"/>
</dbReference>